<evidence type="ECO:0000313" key="3">
    <source>
        <dbReference type="Proteomes" id="UP000001055"/>
    </source>
</evidence>
<dbReference type="AlphaFoldDB" id="Q0UBV6"/>
<feature type="compositionally biased region" description="Basic and acidic residues" evidence="1">
    <location>
        <begin position="13"/>
        <end position="24"/>
    </location>
</feature>
<dbReference type="Proteomes" id="UP000001055">
    <property type="component" value="Unassembled WGS sequence"/>
</dbReference>
<dbReference type="InParanoid" id="Q0UBV6"/>
<organism evidence="2 3">
    <name type="scientific">Phaeosphaeria nodorum (strain SN15 / ATCC MYA-4574 / FGSC 10173)</name>
    <name type="common">Glume blotch fungus</name>
    <name type="synonym">Parastagonospora nodorum</name>
    <dbReference type="NCBI Taxonomy" id="321614"/>
    <lineage>
        <taxon>Eukaryota</taxon>
        <taxon>Fungi</taxon>
        <taxon>Dikarya</taxon>
        <taxon>Ascomycota</taxon>
        <taxon>Pezizomycotina</taxon>
        <taxon>Dothideomycetes</taxon>
        <taxon>Pleosporomycetidae</taxon>
        <taxon>Pleosporales</taxon>
        <taxon>Pleosporineae</taxon>
        <taxon>Phaeosphaeriaceae</taxon>
        <taxon>Parastagonospora</taxon>
    </lineage>
</organism>
<dbReference type="RefSeq" id="XP_001801018.1">
    <property type="nucleotide sequence ID" value="XM_001800966.1"/>
</dbReference>
<proteinExistence type="predicted"/>
<dbReference type="HOGENOM" id="CLU_847612_0_0_1"/>
<reference evidence="3" key="1">
    <citation type="journal article" date="2007" name="Plant Cell">
        <title>Dothideomycete-plant interactions illuminated by genome sequencing and EST analysis of the wheat pathogen Stagonospora nodorum.</title>
        <authorList>
            <person name="Hane J.K."/>
            <person name="Lowe R.G."/>
            <person name="Solomon P.S."/>
            <person name="Tan K.C."/>
            <person name="Schoch C.L."/>
            <person name="Spatafora J.W."/>
            <person name="Crous P.W."/>
            <person name="Kodira C."/>
            <person name="Birren B.W."/>
            <person name="Galagan J.E."/>
            <person name="Torriani S.F."/>
            <person name="McDonald B.A."/>
            <person name="Oliver R.P."/>
        </authorList>
    </citation>
    <scope>NUCLEOTIDE SEQUENCE [LARGE SCALE GENOMIC DNA]</scope>
    <source>
        <strain evidence="3">SN15 / ATCC MYA-4574 / FGSC 10173</strain>
    </source>
</reference>
<feature type="region of interest" description="Disordered" evidence="1">
    <location>
        <begin position="307"/>
        <end position="328"/>
    </location>
</feature>
<dbReference type="eggNOG" id="ENOG502SIJT">
    <property type="taxonomic scope" value="Eukaryota"/>
</dbReference>
<name>Q0UBV6_PHANO</name>
<feature type="region of interest" description="Disordered" evidence="1">
    <location>
        <begin position="1"/>
        <end position="24"/>
    </location>
</feature>
<dbReference type="KEGG" id="pno:SNOG_10758"/>
<evidence type="ECO:0000313" key="2">
    <source>
        <dbReference type="EMBL" id="EAT82152.2"/>
    </source>
</evidence>
<dbReference type="EMBL" id="CH445341">
    <property type="protein sequence ID" value="EAT82152.2"/>
    <property type="molecule type" value="Genomic_DNA"/>
</dbReference>
<dbReference type="VEuPathDB" id="FungiDB:JI435_107580"/>
<evidence type="ECO:0000256" key="1">
    <source>
        <dbReference type="SAM" id="MobiDB-lite"/>
    </source>
</evidence>
<dbReference type="STRING" id="321614.Q0UBV6"/>
<dbReference type="GeneID" id="5977925"/>
<sequence length="328" mass="37341">MSSAKLSKAHRMPKPEEILDKDTGERKDLTDMMHAFTFNETMDTIDEKVYEETLDYDYSKPDGTAMLSGVSPEVWLNIASFLTPFDLVRRSWAFGPEFGIKHQTLARRWKDPYSEWTHESMYHVTEKGHVMMRIKSQRYVEGGMTTAAKRMALFSRGDYTPYFSVCSHWKDGILTSIPKCALDHIPFEQLPDALTQLKAKVGARKASGFVSLCSRCRPMRRCPMCPTEYVFELKLVEDKTVKIQSPDRFKQALIATRWSDLGPGRSPDDKEWAAISGESDSYDSFLEIGRRAVSGVFESAFTDNPPGQRILSSNPKKVKADEIGGDWY</sequence>
<protein>
    <submittedName>
        <fullName evidence="2">Uncharacterized protein</fullName>
    </submittedName>
</protein>
<gene>
    <name evidence="2" type="ORF">SNOG_10758</name>
</gene>
<accession>Q0UBV6</accession>